<evidence type="ECO:0000313" key="5">
    <source>
        <dbReference type="EMBL" id="MBC3536519.1"/>
    </source>
</evidence>
<dbReference type="InterPro" id="IPR023187">
    <property type="entry name" value="Tscrpt_reg_MarR-type_CS"/>
</dbReference>
<dbReference type="RefSeq" id="WP_186502675.1">
    <property type="nucleotide sequence ID" value="NZ_JACOGK010000009.1"/>
</dbReference>
<dbReference type="InterPro" id="IPR036388">
    <property type="entry name" value="WH-like_DNA-bd_sf"/>
</dbReference>
<evidence type="ECO:0000256" key="2">
    <source>
        <dbReference type="ARBA" id="ARBA00023125"/>
    </source>
</evidence>
<keyword evidence="2" id="KW-0238">DNA-binding</keyword>
<dbReference type="SUPFAM" id="SSF46785">
    <property type="entry name" value="Winged helix' DNA-binding domain"/>
    <property type="match status" value="1"/>
</dbReference>
<keyword evidence="6" id="KW-1185">Reference proteome</keyword>
<protein>
    <submittedName>
        <fullName evidence="5">MarR family transcriptional regulator</fullName>
    </submittedName>
</protein>
<feature type="domain" description="HTH marR-type" evidence="4">
    <location>
        <begin position="26"/>
        <end position="160"/>
    </location>
</feature>
<dbReference type="Pfam" id="PF12802">
    <property type="entry name" value="MarR_2"/>
    <property type="match status" value="1"/>
</dbReference>
<evidence type="ECO:0000256" key="1">
    <source>
        <dbReference type="ARBA" id="ARBA00023015"/>
    </source>
</evidence>
<dbReference type="InterPro" id="IPR000835">
    <property type="entry name" value="HTH_MarR-typ"/>
</dbReference>
<gene>
    <name evidence="5" type="ORF">H8J70_04540</name>
</gene>
<organism evidence="5 6">
    <name type="scientific">Megasphaera hominis</name>
    <dbReference type="NCBI Taxonomy" id="159836"/>
    <lineage>
        <taxon>Bacteria</taxon>
        <taxon>Bacillati</taxon>
        <taxon>Bacillota</taxon>
        <taxon>Negativicutes</taxon>
        <taxon>Veillonellales</taxon>
        <taxon>Veillonellaceae</taxon>
        <taxon>Megasphaera</taxon>
    </lineage>
</organism>
<dbReference type="PROSITE" id="PS01117">
    <property type="entry name" value="HTH_MARR_1"/>
    <property type="match status" value="1"/>
</dbReference>
<reference evidence="5 6" key="1">
    <citation type="submission" date="2020-08" db="EMBL/GenBank/DDBJ databases">
        <authorList>
            <person name="Liu C."/>
            <person name="Sun Q."/>
        </authorList>
    </citation>
    <scope>NUCLEOTIDE SEQUENCE [LARGE SCALE GENOMIC DNA]</scope>
    <source>
        <strain evidence="5 6">NSJ-59</strain>
    </source>
</reference>
<name>A0ABR6VGV2_9FIRM</name>
<accession>A0ABR6VGV2</accession>
<evidence type="ECO:0000313" key="6">
    <source>
        <dbReference type="Proteomes" id="UP000606870"/>
    </source>
</evidence>
<dbReference type="Proteomes" id="UP000606870">
    <property type="component" value="Unassembled WGS sequence"/>
</dbReference>
<dbReference type="PANTHER" id="PTHR42756:SF1">
    <property type="entry name" value="TRANSCRIPTIONAL REPRESSOR OF EMRAB OPERON"/>
    <property type="match status" value="1"/>
</dbReference>
<dbReference type="InterPro" id="IPR036390">
    <property type="entry name" value="WH_DNA-bd_sf"/>
</dbReference>
<dbReference type="PRINTS" id="PR00598">
    <property type="entry name" value="HTHMARR"/>
</dbReference>
<evidence type="ECO:0000256" key="3">
    <source>
        <dbReference type="ARBA" id="ARBA00023163"/>
    </source>
</evidence>
<sequence>MKMEVFPTQEELAEHAKLIPEIDPLSVLAMLRIIQASEEIRANIGNVIEREYQISEGKLRVLIVLHQNPDGIAPSVLADKTGVTRATISVMTSRMARDGLVEIESDTKDKRGKILRLSEHGRAYLNQILPNHYLRISRLMGKLNREEQDEVIRLLQKLTT</sequence>
<comment type="caution">
    <text evidence="5">The sequence shown here is derived from an EMBL/GenBank/DDBJ whole genome shotgun (WGS) entry which is preliminary data.</text>
</comment>
<keyword evidence="3" id="KW-0804">Transcription</keyword>
<proteinExistence type="predicted"/>
<dbReference type="Gene3D" id="1.10.10.10">
    <property type="entry name" value="Winged helix-like DNA-binding domain superfamily/Winged helix DNA-binding domain"/>
    <property type="match status" value="1"/>
</dbReference>
<keyword evidence="1" id="KW-0805">Transcription regulation</keyword>
<dbReference type="SMART" id="SM00347">
    <property type="entry name" value="HTH_MARR"/>
    <property type="match status" value="1"/>
</dbReference>
<dbReference type="PANTHER" id="PTHR42756">
    <property type="entry name" value="TRANSCRIPTIONAL REGULATOR, MARR"/>
    <property type="match status" value="1"/>
</dbReference>
<evidence type="ECO:0000259" key="4">
    <source>
        <dbReference type="PROSITE" id="PS50995"/>
    </source>
</evidence>
<dbReference type="PROSITE" id="PS50995">
    <property type="entry name" value="HTH_MARR_2"/>
    <property type="match status" value="1"/>
</dbReference>
<dbReference type="EMBL" id="JACOGK010000009">
    <property type="protein sequence ID" value="MBC3536519.1"/>
    <property type="molecule type" value="Genomic_DNA"/>
</dbReference>